<evidence type="ECO:0000313" key="2">
    <source>
        <dbReference type="EMBL" id="OCL04847.1"/>
    </source>
</evidence>
<protein>
    <submittedName>
        <fullName evidence="2">Uncharacterized protein</fullName>
    </submittedName>
</protein>
<gene>
    <name evidence="2" type="ORF">AOQ84DRAFT_109348</name>
</gene>
<proteinExistence type="predicted"/>
<dbReference type="Proteomes" id="UP000250140">
    <property type="component" value="Unassembled WGS sequence"/>
</dbReference>
<evidence type="ECO:0000256" key="1">
    <source>
        <dbReference type="SAM" id="SignalP"/>
    </source>
</evidence>
<organism evidence="2 3">
    <name type="scientific">Glonium stellatum</name>
    <dbReference type="NCBI Taxonomy" id="574774"/>
    <lineage>
        <taxon>Eukaryota</taxon>
        <taxon>Fungi</taxon>
        <taxon>Dikarya</taxon>
        <taxon>Ascomycota</taxon>
        <taxon>Pezizomycotina</taxon>
        <taxon>Dothideomycetes</taxon>
        <taxon>Pleosporomycetidae</taxon>
        <taxon>Gloniales</taxon>
        <taxon>Gloniaceae</taxon>
        <taxon>Glonium</taxon>
    </lineage>
</organism>
<evidence type="ECO:0000313" key="3">
    <source>
        <dbReference type="Proteomes" id="UP000250140"/>
    </source>
</evidence>
<dbReference type="OrthoDB" id="4581360at2759"/>
<accession>A0A8E2JPQ2</accession>
<reference evidence="2 3" key="1">
    <citation type="journal article" date="2016" name="Nat. Commun.">
        <title>Ectomycorrhizal ecology is imprinted in the genome of the dominant symbiotic fungus Cenococcum geophilum.</title>
        <authorList>
            <consortium name="DOE Joint Genome Institute"/>
            <person name="Peter M."/>
            <person name="Kohler A."/>
            <person name="Ohm R.A."/>
            <person name="Kuo A."/>
            <person name="Krutzmann J."/>
            <person name="Morin E."/>
            <person name="Arend M."/>
            <person name="Barry K.W."/>
            <person name="Binder M."/>
            <person name="Choi C."/>
            <person name="Clum A."/>
            <person name="Copeland A."/>
            <person name="Grisel N."/>
            <person name="Haridas S."/>
            <person name="Kipfer T."/>
            <person name="LaButti K."/>
            <person name="Lindquist E."/>
            <person name="Lipzen A."/>
            <person name="Maire R."/>
            <person name="Meier B."/>
            <person name="Mihaltcheva S."/>
            <person name="Molinier V."/>
            <person name="Murat C."/>
            <person name="Poggeler S."/>
            <person name="Quandt C.A."/>
            <person name="Sperisen C."/>
            <person name="Tritt A."/>
            <person name="Tisserant E."/>
            <person name="Crous P.W."/>
            <person name="Henrissat B."/>
            <person name="Nehls U."/>
            <person name="Egli S."/>
            <person name="Spatafora J.W."/>
            <person name="Grigoriev I.V."/>
            <person name="Martin F.M."/>
        </authorList>
    </citation>
    <scope>NUCLEOTIDE SEQUENCE [LARGE SCALE GENOMIC DNA]</scope>
    <source>
        <strain evidence="2 3">CBS 207.34</strain>
    </source>
</reference>
<dbReference type="EMBL" id="KV750419">
    <property type="protein sequence ID" value="OCL04847.1"/>
    <property type="molecule type" value="Genomic_DNA"/>
</dbReference>
<sequence>MHGITTLIVALSAIVAPITAAPSHREISIVISNDNGHVADPPTTQTEICWMACFADDSINCPDPMYVKKFGVSSFFRATLHVQKHMWVLMKRMTLTRFMLQDCYTCCTDPSKNNDVAEIAQPKKYHKQEPQSLINAMDDVCWRACFPAGVSCPSGMYEKQFGDCWTCCMPPSSN</sequence>
<dbReference type="AlphaFoldDB" id="A0A8E2JPQ2"/>
<name>A0A8E2JPQ2_9PEZI</name>
<keyword evidence="1" id="KW-0732">Signal</keyword>
<feature type="chain" id="PRO_5034105015" evidence="1">
    <location>
        <begin position="21"/>
        <end position="174"/>
    </location>
</feature>
<keyword evidence="3" id="KW-1185">Reference proteome</keyword>
<feature type="signal peptide" evidence="1">
    <location>
        <begin position="1"/>
        <end position="20"/>
    </location>
</feature>